<keyword evidence="2" id="KW-0812">Transmembrane</keyword>
<feature type="compositionally biased region" description="Polar residues" evidence="1">
    <location>
        <begin position="17"/>
        <end position="29"/>
    </location>
</feature>
<feature type="transmembrane region" description="Helical" evidence="2">
    <location>
        <begin position="345"/>
        <end position="362"/>
    </location>
</feature>
<feature type="transmembrane region" description="Helical" evidence="2">
    <location>
        <begin position="285"/>
        <end position="305"/>
    </location>
</feature>
<evidence type="ECO:0000313" key="4">
    <source>
        <dbReference type="Proteomes" id="UP000664169"/>
    </source>
</evidence>
<dbReference type="InterPro" id="IPR037997">
    <property type="entry name" value="Dgk1-like"/>
</dbReference>
<organism evidence="3 4">
    <name type="scientific">Gomphillus americanus</name>
    <dbReference type="NCBI Taxonomy" id="1940652"/>
    <lineage>
        <taxon>Eukaryota</taxon>
        <taxon>Fungi</taxon>
        <taxon>Dikarya</taxon>
        <taxon>Ascomycota</taxon>
        <taxon>Pezizomycotina</taxon>
        <taxon>Lecanoromycetes</taxon>
        <taxon>OSLEUM clade</taxon>
        <taxon>Ostropomycetidae</taxon>
        <taxon>Ostropales</taxon>
        <taxon>Graphidaceae</taxon>
        <taxon>Gomphilloideae</taxon>
        <taxon>Gomphillus</taxon>
    </lineage>
</organism>
<proteinExistence type="predicted"/>
<feature type="transmembrane region" description="Helical" evidence="2">
    <location>
        <begin position="162"/>
        <end position="178"/>
    </location>
</feature>
<dbReference type="OrthoDB" id="5673at2759"/>
<gene>
    <name evidence="3" type="ORF">GOMPHAMPRED_004164</name>
</gene>
<dbReference type="EMBL" id="CAJPDQ010000025">
    <property type="protein sequence ID" value="CAF9926538.1"/>
    <property type="molecule type" value="Genomic_DNA"/>
</dbReference>
<dbReference type="GO" id="GO:0004143">
    <property type="term" value="F:ATP-dependent diacylglycerol kinase activity"/>
    <property type="evidence" value="ECO:0007669"/>
    <property type="project" value="InterPro"/>
</dbReference>
<reference evidence="3" key="1">
    <citation type="submission" date="2021-03" db="EMBL/GenBank/DDBJ databases">
        <authorList>
            <person name="Tagirdzhanova G."/>
        </authorList>
    </citation>
    <scope>NUCLEOTIDE SEQUENCE</scope>
</reference>
<feature type="transmembrane region" description="Helical" evidence="2">
    <location>
        <begin position="252"/>
        <end position="273"/>
    </location>
</feature>
<evidence type="ECO:0000313" key="3">
    <source>
        <dbReference type="EMBL" id="CAF9926538.1"/>
    </source>
</evidence>
<evidence type="ECO:0008006" key="5">
    <source>
        <dbReference type="Google" id="ProtNLM"/>
    </source>
</evidence>
<dbReference type="PANTHER" id="PTHR31303">
    <property type="entry name" value="CTP-DEPENDENT DIACYLGLYCEROL KINASE 1"/>
    <property type="match status" value="1"/>
</dbReference>
<accession>A0A8H3FL22</accession>
<dbReference type="Proteomes" id="UP000664169">
    <property type="component" value="Unassembled WGS sequence"/>
</dbReference>
<sequence>MSESHPVPATPQVIAPSPTSSEYGDSNGNPYFPPVTRSSTKKTTSQNPIADEKEQQGNGEIRSRARSRSPNPTGIRRRVTGLPPAKSRQNSVVHKSKPLVQNGHLKDIPDNGLNGNLLSPDSAYFGSSYWRAISRSPSPLGLIPIHRHWRSFVHRHEVPRKALHVSIGFFTLWAYTQGVHTDDIYPWLLAALIPITIVEFVRHRSESFNRTYIKVCGALMRETEVHDKYNGVIFYLAGVWAALRFFPPDVAAMGILLLSWCDTAASTFGRLYGRYTPRIRKGKSLAGSLAALITGVVTAWIWYGYFVPSYFGFEDSFMYQGTFTLPTSIRAALNLSKEAATVKGNIALIFMSAFSGLIASLSELIDVYGLDDNITIPILSACGLWSFLKLCT</sequence>
<dbReference type="GO" id="GO:0006654">
    <property type="term" value="P:phosphatidic acid biosynthetic process"/>
    <property type="evidence" value="ECO:0007669"/>
    <property type="project" value="TreeGrafter"/>
</dbReference>
<feature type="region of interest" description="Disordered" evidence="1">
    <location>
        <begin position="1"/>
        <end position="112"/>
    </location>
</feature>
<feature type="transmembrane region" description="Helical" evidence="2">
    <location>
        <begin position="184"/>
        <end position="201"/>
    </location>
</feature>
<keyword evidence="2" id="KW-0472">Membrane</keyword>
<evidence type="ECO:0000256" key="1">
    <source>
        <dbReference type="SAM" id="MobiDB-lite"/>
    </source>
</evidence>
<protein>
    <recommendedName>
        <fullName evidence="5">Phosphatidate cytidylyltransferase</fullName>
    </recommendedName>
</protein>
<keyword evidence="4" id="KW-1185">Reference proteome</keyword>
<name>A0A8H3FL22_9LECA</name>
<dbReference type="GO" id="GO:0005789">
    <property type="term" value="C:endoplasmic reticulum membrane"/>
    <property type="evidence" value="ECO:0007669"/>
    <property type="project" value="TreeGrafter"/>
</dbReference>
<feature type="transmembrane region" description="Helical" evidence="2">
    <location>
        <begin position="229"/>
        <end position="246"/>
    </location>
</feature>
<keyword evidence="2" id="KW-1133">Transmembrane helix</keyword>
<comment type="caution">
    <text evidence="3">The sequence shown here is derived from an EMBL/GenBank/DDBJ whole genome shotgun (WGS) entry which is preliminary data.</text>
</comment>
<dbReference type="AlphaFoldDB" id="A0A8H3FL22"/>
<evidence type="ECO:0000256" key="2">
    <source>
        <dbReference type="SAM" id="Phobius"/>
    </source>
</evidence>
<feature type="compositionally biased region" description="Polar residues" evidence="1">
    <location>
        <begin position="36"/>
        <end position="48"/>
    </location>
</feature>
<dbReference type="PANTHER" id="PTHR31303:SF1">
    <property type="entry name" value="CTP-DEPENDENT DIACYLGLYCEROL KINASE 1"/>
    <property type="match status" value="1"/>
</dbReference>